<dbReference type="Proteomes" id="UP000244810">
    <property type="component" value="Unassembled WGS sequence"/>
</dbReference>
<keyword evidence="2" id="KW-1185">Reference proteome</keyword>
<evidence type="ECO:0000313" key="1">
    <source>
        <dbReference type="EMBL" id="PVE45077.1"/>
    </source>
</evidence>
<dbReference type="AlphaFoldDB" id="A0A2T7UK85"/>
<sequence length="150" mass="16514">MSAVLELDFRPGELVEIALPDRLAHVQVTHLHASYPPVVRVLENRPRTRSDDPAIIAAGATAFTAMLPLGSVLMRLGLPATRLGVQTIPARDAGFPTFRMPIRGRSGEVLYWWLWDGISLRYEVAPGTDLDALPLREVMSAEDFLAGLTR</sequence>
<protein>
    <submittedName>
        <fullName evidence="1">Uncharacterized protein</fullName>
    </submittedName>
</protein>
<dbReference type="RefSeq" id="WP_107750924.1">
    <property type="nucleotide sequence ID" value="NZ_QBKF01000003.1"/>
</dbReference>
<evidence type="ECO:0000313" key="2">
    <source>
        <dbReference type="Proteomes" id="UP000244810"/>
    </source>
</evidence>
<organism evidence="1 2">
    <name type="scientific">Pararhodobacter aggregans</name>
    <dbReference type="NCBI Taxonomy" id="404875"/>
    <lineage>
        <taxon>Bacteria</taxon>
        <taxon>Pseudomonadati</taxon>
        <taxon>Pseudomonadota</taxon>
        <taxon>Alphaproteobacteria</taxon>
        <taxon>Rhodobacterales</taxon>
        <taxon>Paracoccaceae</taxon>
        <taxon>Pararhodobacter</taxon>
    </lineage>
</organism>
<gene>
    <name evidence="1" type="ORF">DDE23_23185</name>
</gene>
<proteinExistence type="predicted"/>
<name>A0A2T7UK85_9RHOB</name>
<reference evidence="1 2" key="1">
    <citation type="journal article" date="2011" name="Syst. Appl. Microbiol.">
        <title>Defluviimonas denitrificans gen. nov., sp. nov., and Pararhodobacter aggregans gen. nov., sp. nov., non-phototrophic Rhodobacteraceae from the biofilter of a marine aquaculture.</title>
        <authorList>
            <person name="Foesel B.U."/>
            <person name="Drake H.L."/>
            <person name="Schramm A."/>
        </authorList>
    </citation>
    <scope>NUCLEOTIDE SEQUENCE [LARGE SCALE GENOMIC DNA]</scope>
    <source>
        <strain evidence="1 2">D1-19</strain>
    </source>
</reference>
<accession>A0A2T7UK85</accession>
<comment type="caution">
    <text evidence="1">The sequence shown here is derived from an EMBL/GenBank/DDBJ whole genome shotgun (WGS) entry which is preliminary data.</text>
</comment>
<dbReference type="EMBL" id="QDDR01000018">
    <property type="protein sequence ID" value="PVE45077.1"/>
    <property type="molecule type" value="Genomic_DNA"/>
</dbReference>